<protein>
    <submittedName>
        <fullName evidence="1">Uncharacterized protein</fullName>
    </submittedName>
</protein>
<organism evidence="1 2">
    <name type="scientific">Vibrio phage vB_VpP_BT-1011</name>
    <dbReference type="NCBI Taxonomy" id="2799672"/>
    <lineage>
        <taxon>Viruses</taxon>
        <taxon>Duplodnaviria</taxon>
        <taxon>Heunggongvirae</taxon>
        <taxon>Uroviricota</taxon>
        <taxon>Caudoviricetes</taxon>
        <taxon>Tieomvirus</taxon>
        <taxon>Tieomvirus BT1011</taxon>
    </lineage>
</organism>
<name>A0A8F2XWM6_9CAUD</name>
<accession>A0A8F2XWM6</accession>
<reference evidence="1" key="1">
    <citation type="submission" date="2020-09" db="EMBL/GenBank/DDBJ databases">
        <authorList>
            <person name="Gao C."/>
            <person name="Qiu Z."/>
        </authorList>
    </citation>
    <scope>NUCLEOTIDE SEQUENCE</scope>
</reference>
<evidence type="ECO:0000313" key="2">
    <source>
        <dbReference type="Proteomes" id="UP000683424"/>
    </source>
</evidence>
<dbReference type="Proteomes" id="UP000683424">
    <property type="component" value="Segment"/>
</dbReference>
<sequence>MSELKMSDVFNLPLFSDGYMVISETIDDPEFGEIRDEIDASCGRDAKAIVQAINNHDCLVEENQRLTAIATKHATRADELYEALLSAFDLLLISGWDDSYASEIRKITETLDKSRIEAEKGDGICN</sequence>
<evidence type="ECO:0000313" key="1">
    <source>
        <dbReference type="EMBL" id="QWX10223.1"/>
    </source>
</evidence>
<gene>
    <name evidence="1" type="ORF">vBVpPBT1011_0024</name>
</gene>
<dbReference type="EMBL" id="MW009675">
    <property type="protein sequence ID" value="QWX10223.1"/>
    <property type="molecule type" value="Genomic_DNA"/>
</dbReference>
<keyword evidence="2" id="KW-1185">Reference proteome</keyword>
<proteinExistence type="predicted"/>